<feature type="region of interest" description="Disordered" evidence="1">
    <location>
        <begin position="52"/>
        <end position="94"/>
    </location>
</feature>
<name>A0AAD9J1T0_9ANNE</name>
<feature type="compositionally biased region" description="Basic residues" evidence="1">
    <location>
        <begin position="82"/>
        <end position="94"/>
    </location>
</feature>
<dbReference type="Proteomes" id="UP001208570">
    <property type="component" value="Unassembled WGS sequence"/>
</dbReference>
<organism evidence="2 3">
    <name type="scientific">Paralvinella palmiformis</name>
    <dbReference type="NCBI Taxonomy" id="53620"/>
    <lineage>
        <taxon>Eukaryota</taxon>
        <taxon>Metazoa</taxon>
        <taxon>Spiralia</taxon>
        <taxon>Lophotrochozoa</taxon>
        <taxon>Annelida</taxon>
        <taxon>Polychaeta</taxon>
        <taxon>Sedentaria</taxon>
        <taxon>Canalipalpata</taxon>
        <taxon>Terebellida</taxon>
        <taxon>Terebelliformia</taxon>
        <taxon>Alvinellidae</taxon>
        <taxon>Paralvinella</taxon>
    </lineage>
</organism>
<reference evidence="2" key="1">
    <citation type="journal article" date="2023" name="Mol. Biol. Evol.">
        <title>Third-Generation Sequencing Reveals the Adaptive Role of the Epigenome in Three Deep-Sea Polychaetes.</title>
        <authorList>
            <person name="Perez M."/>
            <person name="Aroh O."/>
            <person name="Sun Y."/>
            <person name="Lan Y."/>
            <person name="Juniper S.K."/>
            <person name="Young C.R."/>
            <person name="Angers B."/>
            <person name="Qian P.Y."/>
        </authorList>
    </citation>
    <scope>NUCLEOTIDE SEQUENCE</scope>
    <source>
        <strain evidence="2">P08H-3</strain>
    </source>
</reference>
<sequence length="94" mass="9899">MPNADIKPPSGSRNIPVDWTLQSADIACSVAITTAVTTQPPVHSHAIERYFAERAPPTSSRQAGQPGPLPDAAGLPSGIRKAGPRVRVRRLPGL</sequence>
<protein>
    <submittedName>
        <fullName evidence="2">Uncharacterized protein</fullName>
    </submittedName>
</protein>
<evidence type="ECO:0000313" key="3">
    <source>
        <dbReference type="Proteomes" id="UP001208570"/>
    </source>
</evidence>
<evidence type="ECO:0000313" key="2">
    <source>
        <dbReference type="EMBL" id="KAK2144989.1"/>
    </source>
</evidence>
<gene>
    <name evidence="2" type="ORF">LSH36_713g01124</name>
</gene>
<dbReference type="EMBL" id="JAODUP010000713">
    <property type="protein sequence ID" value="KAK2144989.1"/>
    <property type="molecule type" value="Genomic_DNA"/>
</dbReference>
<keyword evidence="3" id="KW-1185">Reference proteome</keyword>
<proteinExistence type="predicted"/>
<comment type="caution">
    <text evidence="2">The sequence shown here is derived from an EMBL/GenBank/DDBJ whole genome shotgun (WGS) entry which is preliminary data.</text>
</comment>
<dbReference type="AlphaFoldDB" id="A0AAD9J1T0"/>
<accession>A0AAD9J1T0</accession>
<evidence type="ECO:0000256" key="1">
    <source>
        <dbReference type="SAM" id="MobiDB-lite"/>
    </source>
</evidence>